<protein>
    <submittedName>
        <fullName evidence="2">Alpha/beta hydrolase family protein</fullName>
    </submittedName>
</protein>
<organism evidence="2 3">
    <name type="scientific">Paenibacillus thailandensis</name>
    <dbReference type="NCBI Taxonomy" id="393250"/>
    <lineage>
        <taxon>Bacteria</taxon>
        <taxon>Bacillati</taxon>
        <taxon>Bacillota</taxon>
        <taxon>Bacilli</taxon>
        <taxon>Bacillales</taxon>
        <taxon>Paenibacillaceae</taxon>
        <taxon>Paenibacillus</taxon>
    </lineage>
</organism>
<sequence length="756" mass="81498">MIGWLRKRLAARYLYHTGLWKAASRGVISLSLLGICLAAPGMPTGLGGGADLLLFGLLTAVGSWLAAHAVAIVLSFVYVPVPRLFAGYALYAGTEIYLLSYSADLTAASSLAIAAVLTAAAAGTAAAVALLRRLPAAGARRQAAAAAVGAAVMLSAVWQLPAADPAAEPVLADSADGYTPADAADGGDSADALDSVLGAGLYAGDPAAAGPYAFRYFTYGSGDDRHRAEYGNGVTLKTVPVDASAYISDWPWLKKLFWGFDRKSLPVNGRVWMPEGSGPRPLVLIVHGNHLMEQFSDDGYGYLGQLLASRGFIAISVDENFLNYSVWSGIPDNDMKARAWMLLKHLQQLKAFGSEPGNPFYGRIDWDKVGLIGHSRGGQAVAMAADARRWFAGEDKLMKDLNGVRIRSVAAMAPTDRAVDGKHAELNDVAYLTLQGARDADVTDFYGDRQYNRTTFTQTGSGMFKASLYMTNANHSRFNTSWGSMDQKLPGGLLLELKPIMDGDDQRRAAQVYISAFLEATLHDNAAYAKLFQDYRYGSDWLPSTTRYYSQYEDGSFAAIADFEEDGDRRTLTAAGTAEATGFNEWSEGEALSRSRNGKGTKGVILEWDGTASYTLRLQRGEMNGQFAKAAEPAVLTFAIADLSRDLPEAGGKNKRAVNPGSSITVEWITADGKRREVPLASVMQWEEPEFVTFTRLPFLEDTIDDGKYKEPNEPVYQTVRVPLGTTKAEDIVQVAFRMDGGAGKAMLDHVGFASE</sequence>
<keyword evidence="2" id="KW-0378">Hydrolase</keyword>
<evidence type="ECO:0000313" key="2">
    <source>
        <dbReference type="EMBL" id="MFD2661620.1"/>
    </source>
</evidence>
<keyword evidence="3" id="KW-1185">Reference proteome</keyword>
<keyword evidence="1" id="KW-1133">Transmembrane helix</keyword>
<dbReference type="GO" id="GO:0016787">
    <property type="term" value="F:hydrolase activity"/>
    <property type="evidence" value="ECO:0007669"/>
    <property type="project" value="UniProtKB-KW"/>
</dbReference>
<reference evidence="3" key="1">
    <citation type="journal article" date="2019" name="Int. J. Syst. Evol. Microbiol.">
        <title>The Global Catalogue of Microorganisms (GCM) 10K type strain sequencing project: providing services to taxonomists for standard genome sequencing and annotation.</title>
        <authorList>
            <consortium name="The Broad Institute Genomics Platform"/>
            <consortium name="The Broad Institute Genome Sequencing Center for Infectious Disease"/>
            <person name="Wu L."/>
            <person name="Ma J."/>
        </authorList>
    </citation>
    <scope>NUCLEOTIDE SEQUENCE [LARGE SCALE GENOMIC DNA]</scope>
    <source>
        <strain evidence="3">TISTR 1827</strain>
    </source>
</reference>
<dbReference type="Proteomes" id="UP001597493">
    <property type="component" value="Unassembled WGS sequence"/>
</dbReference>
<comment type="caution">
    <text evidence="2">The sequence shown here is derived from an EMBL/GenBank/DDBJ whole genome shotgun (WGS) entry which is preliminary data.</text>
</comment>
<dbReference type="PANTHER" id="PTHR33428:SF2">
    <property type="entry name" value="CHLOROPHYLLASE-2"/>
    <property type="match status" value="1"/>
</dbReference>
<evidence type="ECO:0000256" key="1">
    <source>
        <dbReference type="SAM" id="Phobius"/>
    </source>
</evidence>
<dbReference type="Gene3D" id="3.40.50.1820">
    <property type="entry name" value="alpha/beta hydrolase"/>
    <property type="match status" value="1"/>
</dbReference>
<feature type="transmembrane region" description="Helical" evidence="1">
    <location>
        <begin position="52"/>
        <end position="78"/>
    </location>
</feature>
<evidence type="ECO:0000313" key="3">
    <source>
        <dbReference type="Proteomes" id="UP001597493"/>
    </source>
</evidence>
<dbReference type="SUPFAM" id="SSF53474">
    <property type="entry name" value="alpha/beta-Hydrolases"/>
    <property type="match status" value="1"/>
</dbReference>
<name>A0ABW5QZG4_9BACL</name>
<feature type="transmembrane region" description="Helical" evidence="1">
    <location>
        <begin position="143"/>
        <end position="161"/>
    </location>
</feature>
<feature type="transmembrane region" description="Helical" evidence="1">
    <location>
        <begin position="85"/>
        <end position="103"/>
    </location>
</feature>
<keyword evidence="1" id="KW-0812">Transmembrane</keyword>
<keyword evidence="1" id="KW-0472">Membrane</keyword>
<dbReference type="RefSeq" id="WP_379274714.1">
    <property type="nucleotide sequence ID" value="NZ_JBHUGT010000029.1"/>
</dbReference>
<feature type="transmembrane region" description="Helical" evidence="1">
    <location>
        <begin position="22"/>
        <end position="40"/>
    </location>
</feature>
<dbReference type="InterPro" id="IPR029058">
    <property type="entry name" value="AB_hydrolase_fold"/>
</dbReference>
<accession>A0ABW5QZG4</accession>
<dbReference type="EMBL" id="JBHUMY010000016">
    <property type="protein sequence ID" value="MFD2661620.1"/>
    <property type="molecule type" value="Genomic_DNA"/>
</dbReference>
<gene>
    <name evidence="2" type="ORF">ACFSW5_15305</name>
</gene>
<proteinExistence type="predicted"/>
<dbReference type="PANTHER" id="PTHR33428">
    <property type="entry name" value="CHLOROPHYLLASE-2, CHLOROPLASTIC"/>
    <property type="match status" value="1"/>
</dbReference>
<feature type="transmembrane region" description="Helical" evidence="1">
    <location>
        <begin position="109"/>
        <end position="131"/>
    </location>
</feature>